<dbReference type="SMART" id="SM00833">
    <property type="entry name" value="CobW_C"/>
    <property type="match status" value="1"/>
</dbReference>
<keyword evidence="1" id="KW-0547">Nucleotide-binding</keyword>
<proteinExistence type="inferred from homology"/>
<dbReference type="Pfam" id="PF07683">
    <property type="entry name" value="CobW_C"/>
    <property type="match status" value="1"/>
</dbReference>
<dbReference type="CDD" id="cd03112">
    <property type="entry name" value="CobW-like"/>
    <property type="match status" value="1"/>
</dbReference>
<dbReference type="AlphaFoldDB" id="A0A381N449"/>
<accession>A0A381N449</accession>
<evidence type="ECO:0000256" key="5">
    <source>
        <dbReference type="ARBA" id="ARBA00049117"/>
    </source>
</evidence>
<reference evidence="7" key="1">
    <citation type="submission" date="2018-05" db="EMBL/GenBank/DDBJ databases">
        <authorList>
            <person name="Lanie J.A."/>
            <person name="Ng W.-L."/>
            <person name="Kazmierczak K.M."/>
            <person name="Andrzejewski T.M."/>
            <person name="Davidsen T.M."/>
            <person name="Wayne K.J."/>
            <person name="Tettelin H."/>
            <person name="Glass J.I."/>
            <person name="Rusch D."/>
            <person name="Podicherti R."/>
            <person name="Tsui H.-C.T."/>
            <person name="Winkler M.E."/>
        </authorList>
    </citation>
    <scope>NUCLEOTIDE SEQUENCE</scope>
</reference>
<dbReference type="SUPFAM" id="SSF90002">
    <property type="entry name" value="Hypothetical protein YjiA, C-terminal domain"/>
    <property type="match status" value="1"/>
</dbReference>
<organism evidence="7">
    <name type="scientific">marine metagenome</name>
    <dbReference type="NCBI Taxonomy" id="408172"/>
    <lineage>
        <taxon>unclassified sequences</taxon>
        <taxon>metagenomes</taxon>
        <taxon>ecological metagenomes</taxon>
    </lineage>
</organism>
<dbReference type="PANTHER" id="PTHR13748">
    <property type="entry name" value="COBW-RELATED"/>
    <property type="match status" value="1"/>
</dbReference>
<evidence type="ECO:0000256" key="4">
    <source>
        <dbReference type="ARBA" id="ARBA00034320"/>
    </source>
</evidence>
<evidence type="ECO:0000256" key="2">
    <source>
        <dbReference type="ARBA" id="ARBA00022801"/>
    </source>
</evidence>
<evidence type="ECO:0000313" key="7">
    <source>
        <dbReference type="EMBL" id="SUZ49376.1"/>
    </source>
</evidence>
<evidence type="ECO:0000259" key="6">
    <source>
        <dbReference type="SMART" id="SM00833"/>
    </source>
</evidence>
<dbReference type="InterPro" id="IPR003495">
    <property type="entry name" value="CobW/HypB/UreG_nucleotide-bd"/>
</dbReference>
<dbReference type="InterPro" id="IPR051316">
    <property type="entry name" value="Zinc-reg_GTPase_activator"/>
</dbReference>
<comment type="similarity">
    <text evidence="4">Belongs to the SIMIBI class G3E GTPase family. ZNG1 subfamily.</text>
</comment>
<protein>
    <recommendedName>
        <fullName evidence="6">CobW C-terminal domain-containing protein</fullName>
    </recommendedName>
</protein>
<dbReference type="Gene3D" id="3.40.50.300">
    <property type="entry name" value="P-loop containing nucleotide triphosphate hydrolases"/>
    <property type="match status" value="1"/>
</dbReference>
<gene>
    <name evidence="7" type="ORF">METZ01_LOCUS2230</name>
</gene>
<comment type="catalytic activity">
    <reaction evidence="5">
        <text>GTP + H2O = GDP + phosphate + H(+)</text>
        <dbReference type="Rhea" id="RHEA:19669"/>
        <dbReference type="ChEBI" id="CHEBI:15377"/>
        <dbReference type="ChEBI" id="CHEBI:15378"/>
        <dbReference type="ChEBI" id="CHEBI:37565"/>
        <dbReference type="ChEBI" id="CHEBI:43474"/>
        <dbReference type="ChEBI" id="CHEBI:58189"/>
    </reaction>
    <physiologicalReaction direction="left-to-right" evidence="5">
        <dbReference type="Rhea" id="RHEA:19670"/>
    </physiologicalReaction>
</comment>
<dbReference type="PANTHER" id="PTHR13748:SF62">
    <property type="entry name" value="COBW DOMAIN-CONTAINING PROTEIN"/>
    <property type="match status" value="1"/>
</dbReference>
<keyword evidence="3" id="KW-0143">Chaperone</keyword>
<dbReference type="EMBL" id="UINC01000111">
    <property type="protein sequence ID" value="SUZ49376.1"/>
    <property type="molecule type" value="Genomic_DNA"/>
</dbReference>
<dbReference type="GO" id="GO:0000166">
    <property type="term" value="F:nucleotide binding"/>
    <property type="evidence" value="ECO:0007669"/>
    <property type="project" value="UniProtKB-KW"/>
</dbReference>
<dbReference type="Pfam" id="PF02492">
    <property type="entry name" value="cobW"/>
    <property type="match status" value="1"/>
</dbReference>
<dbReference type="InterPro" id="IPR027417">
    <property type="entry name" value="P-loop_NTPase"/>
</dbReference>
<dbReference type="GO" id="GO:0016787">
    <property type="term" value="F:hydrolase activity"/>
    <property type="evidence" value="ECO:0007669"/>
    <property type="project" value="UniProtKB-KW"/>
</dbReference>
<evidence type="ECO:0000256" key="1">
    <source>
        <dbReference type="ARBA" id="ARBA00022741"/>
    </source>
</evidence>
<dbReference type="GO" id="GO:0005737">
    <property type="term" value="C:cytoplasm"/>
    <property type="evidence" value="ECO:0007669"/>
    <property type="project" value="TreeGrafter"/>
</dbReference>
<dbReference type="InterPro" id="IPR011629">
    <property type="entry name" value="CobW-like_C"/>
</dbReference>
<dbReference type="Gene3D" id="3.30.1220.10">
    <property type="entry name" value="CobW-like, C-terminal domain"/>
    <property type="match status" value="1"/>
</dbReference>
<evidence type="ECO:0000256" key="3">
    <source>
        <dbReference type="ARBA" id="ARBA00023186"/>
    </source>
</evidence>
<dbReference type="InterPro" id="IPR036627">
    <property type="entry name" value="CobW-likC_sf"/>
</dbReference>
<feature type="domain" description="CobW C-terminal" evidence="6">
    <location>
        <begin position="225"/>
        <end position="321"/>
    </location>
</feature>
<keyword evidence="2" id="KW-0378">Hydrolase</keyword>
<sequence length="321" mass="33846">MISSVEPVPVTVLGGYLGAGKTTLVNRLLSGDHGRRLAVLVNDFGEVNIDVDLITSHDGETISLQNGCVCCSIADALGESLDRVLALDPPPDQIVIEASGVADPAKIAAYGYGWPGCRLDAVIVLADAETIQVRAKDQFVGELVTRQLRGADLVLVTKSDLVSPEVLDSVLGWASDIAAVPVMPVSRGEIEPEVVLAMSRSGLDVGSARVATRDTPPLTDADAMFETATLMLPRPLARSRLEAALTLWSQDVVRVKGIVWLAEADGRNAEPHVVQRVGLRWSIEPAASEVSPEAGGGRLVVVVRRGALEAAALISDLIDAE</sequence>
<dbReference type="SUPFAM" id="SSF52540">
    <property type="entry name" value="P-loop containing nucleoside triphosphate hydrolases"/>
    <property type="match status" value="1"/>
</dbReference>
<name>A0A381N449_9ZZZZ</name>